<gene>
    <name evidence="2" type="ORF">Psuf_088190</name>
</gene>
<evidence type="ECO:0000313" key="2">
    <source>
        <dbReference type="EMBL" id="BCB91506.1"/>
    </source>
</evidence>
<evidence type="ECO:0000313" key="3">
    <source>
        <dbReference type="Proteomes" id="UP000503011"/>
    </source>
</evidence>
<evidence type="ECO:0000256" key="1">
    <source>
        <dbReference type="SAM" id="MobiDB-lite"/>
    </source>
</evidence>
<proteinExistence type="predicted"/>
<dbReference type="Proteomes" id="UP000503011">
    <property type="component" value="Chromosome"/>
</dbReference>
<dbReference type="AlphaFoldDB" id="A0A6F8YZL6"/>
<keyword evidence="3" id="KW-1185">Reference proteome</keyword>
<reference evidence="2 3" key="2">
    <citation type="submission" date="2020-03" db="EMBL/GenBank/DDBJ databases">
        <authorList>
            <person name="Ichikawa N."/>
            <person name="Kimura A."/>
            <person name="Kitahashi Y."/>
            <person name="Uohara A."/>
        </authorList>
    </citation>
    <scope>NUCLEOTIDE SEQUENCE [LARGE SCALE GENOMIC DNA]</scope>
    <source>
        <strain evidence="2 3">NBRC 105367</strain>
    </source>
</reference>
<reference evidence="2 3" key="1">
    <citation type="submission" date="2020-03" db="EMBL/GenBank/DDBJ databases">
        <title>Whole genome shotgun sequence of Phytohabitans suffuscus NBRC 105367.</title>
        <authorList>
            <person name="Komaki H."/>
            <person name="Tamura T."/>
        </authorList>
    </citation>
    <scope>NUCLEOTIDE SEQUENCE [LARGE SCALE GENOMIC DNA]</scope>
    <source>
        <strain evidence="2 3">NBRC 105367</strain>
    </source>
</reference>
<protein>
    <submittedName>
        <fullName evidence="2">Uncharacterized protein</fullName>
    </submittedName>
</protein>
<sequence length="148" mass="15857">MPLEGQLLDTDAARHDPPVPIRRHPRGSGMIRAFAGRTVRRGRTWMASPGWRVRLGVIVRTAEGGAAGATVRTTADIAAAHSSPDPGLNAAGPTGLSTVTSMGEFEGCCDLRNRGREYRCVSGRRVAVVSLQGALRVCPQWPLWLVAF</sequence>
<organism evidence="2 3">
    <name type="scientific">Phytohabitans suffuscus</name>
    <dbReference type="NCBI Taxonomy" id="624315"/>
    <lineage>
        <taxon>Bacteria</taxon>
        <taxon>Bacillati</taxon>
        <taxon>Actinomycetota</taxon>
        <taxon>Actinomycetes</taxon>
        <taxon>Micromonosporales</taxon>
        <taxon>Micromonosporaceae</taxon>
    </lineage>
</organism>
<dbReference type="EMBL" id="AP022871">
    <property type="protein sequence ID" value="BCB91506.1"/>
    <property type="molecule type" value="Genomic_DNA"/>
</dbReference>
<feature type="region of interest" description="Disordered" evidence="1">
    <location>
        <begin position="1"/>
        <end position="26"/>
    </location>
</feature>
<dbReference type="KEGG" id="psuu:Psuf_088190"/>
<name>A0A6F8YZL6_9ACTN</name>
<accession>A0A6F8YZL6</accession>